<sequence>MSKAFLGIALSAVAVAGLSGGALIYHNAQNSTADAAVHRDAPAMTATFPITIDGLLKPNSEIMIAAPCLPGDTKATAKTSFGAETQLSPAADMGQLIGYITAPNVIGPGPADGYHTVTVTCESGVSSTTTFPDAGNSASMAPTAL</sequence>
<reference evidence="2 3" key="1">
    <citation type="submission" date="2018-06" db="EMBL/GenBank/DDBJ databases">
        <authorList>
            <consortium name="Pathogen Informatics"/>
            <person name="Doyle S."/>
        </authorList>
    </citation>
    <scope>NUCLEOTIDE SEQUENCE [LARGE SCALE GENOMIC DNA]</scope>
    <source>
        <strain evidence="2 3">NCTC7908</strain>
    </source>
</reference>
<dbReference type="KEGG" id="cuq:Cul210931_0729"/>
<dbReference type="AlphaFoldDB" id="A0ABD0BFF7"/>
<gene>
    <name evidence="1" type="ORF">CULCOIPH005_08860</name>
    <name evidence="2" type="ORF">NCTC7908_01134</name>
</gene>
<reference evidence="1 4" key="2">
    <citation type="submission" date="2021-11" db="EMBL/GenBank/DDBJ databases">
        <title>Whole genome sequences of diphtheriae toxin producing Corynebacterium ulcerans isolates from cats in Osaka, Japan.</title>
        <authorList>
            <person name="Umeda K."/>
            <person name="Hirai Y."/>
        </authorList>
    </citation>
    <scope>NUCLEOTIDE SEQUENCE [LARGE SCALE GENOMIC DNA]</scope>
    <source>
        <strain evidence="1 4">12109B-1</strain>
    </source>
</reference>
<dbReference type="KEGG" id="cun:Cul210932_0765"/>
<evidence type="ECO:0000313" key="3">
    <source>
        <dbReference type="Proteomes" id="UP000248741"/>
    </source>
</evidence>
<dbReference type="EMBL" id="BQFK01000002">
    <property type="protein sequence ID" value="GJJ42697.1"/>
    <property type="molecule type" value="Genomic_DNA"/>
</dbReference>
<dbReference type="GeneID" id="75259922"/>
<accession>A0ABD0BFF7</accession>
<evidence type="ECO:0000313" key="4">
    <source>
        <dbReference type="Proteomes" id="UP001205910"/>
    </source>
</evidence>
<dbReference type="KEGG" id="cuz:Cul05146_0786"/>
<evidence type="ECO:0000313" key="1">
    <source>
        <dbReference type="EMBL" id="GJJ42697.1"/>
    </source>
</evidence>
<dbReference type="Proteomes" id="UP001205910">
    <property type="component" value="Unassembled WGS sequence"/>
</dbReference>
<dbReference type="EMBL" id="LS483400">
    <property type="protein sequence ID" value="SQG51249.1"/>
    <property type="molecule type" value="Genomic_DNA"/>
</dbReference>
<dbReference type="Proteomes" id="UP000248741">
    <property type="component" value="Chromosome 1"/>
</dbReference>
<name>A0ABD0BFF7_CORUL</name>
<proteinExistence type="predicted"/>
<protein>
    <submittedName>
        <fullName evidence="2">Secreted protein</fullName>
    </submittedName>
</protein>
<organism evidence="1 4">
    <name type="scientific">Corynebacterium ulcerans</name>
    <dbReference type="NCBI Taxonomy" id="65058"/>
    <lineage>
        <taxon>Bacteria</taxon>
        <taxon>Bacillati</taxon>
        <taxon>Actinomycetota</taxon>
        <taxon>Actinomycetes</taxon>
        <taxon>Mycobacteriales</taxon>
        <taxon>Corynebacteriaceae</taxon>
        <taxon>Corynebacterium</taxon>
    </lineage>
</organism>
<evidence type="ECO:0000313" key="2">
    <source>
        <dbReference type="EMBL" id="SQG51249.1"/>
    </source>
</evidence>
<dbReference type="RefSeq" id="WP_013911110.1">
    <property type="nucleotide sequence ID" value="NZ_AP019662.1"/>
</dbReference>